<name>A0A1I0REN4_9FIRM</name>
<dbReference type="Proteomes" id="UP000199701">
    <property type="component" value="Unassembled WGS sequence"/>
</dbReference>
<dbReference type="AlphaFoldDB" id="A0A1I0REN4"/>
<dbReference type="RefSeq" id="WP_092455987.1">
    <property type="nucleotide sequence ID" value="NZ_FOJI01000014.1"/>
</dbReference>
<keyword evidence="4" id="KW-1185">Reference proteome</keyword>
<keyword evidence="1" id="KW-0472">Membrane</keyword>
<dbReference type="Pfam" id="PF05569">
    <property type="entry name" value="Peptidase_M56"/>
    <property type="match status" value="1"/>
</dbReference>
<proteinExistence type="predicted"/>
<evidence type="ECO:0000313" key="3">
    <source>
        <dbReference type="EMBL" id="SEW39080.1"/>
    </source>
</evidence>
<dbReference type="CDD" id="cd07341">
    <property type="entry name" value="M56_BlaR1_MecR1_like"/>
    <property type="match status" value="1"/>
</dbReference>
<feature type="transmembrane region" description="Helical" evidence="1">
    <location>
        <begin position="285"/>
        <end position="309"/>
    </location>
</feature>
<protein>
    <submittedName>
        <fullName evidence="3">Signal transducer regulating beta-lactamase production, contains metallopeptidase domain</fullName>
    </submittedName>
</protein>
<evidence type="ECO:0000313" key="4">
    <source>
        <dbReference type="Proteomes" id="UP000199701"/>
    </source>
</evidence>
<evidence type="ECO:0000259" key="2">
    <source>
        <dbReference type="Pfam" id="PF05569"/>
    </source>
</evidence>
<dbReference type="PANTHER" id="PTHR34978:SF3">
    <property type="entry name" value="SLR0241 PROTEIN"/>
    <property type="match status" value="1"/>
</dbReference>
<dbReference type="STRING" id="99656.SAMN05421659_11493"/>
<keyword evidence="1" id="KW-1133">Transmembrane helix</keyword>
<feature type="transmembrane region" description="Helical" evidence="1">
    <location>
        <begin position="42"/>
        <end position="65"/>
    </location>
</feature>
<dbReference type="EMBL" id="FOJI01000014">
    <property type="protein sequence ID" value="SEW39080.1"/>
    <property type="molecule type" value="Genomic_DNA"/>
</dbReference>
<feature type="transmembrane region" description="Helical" evidence="1">
    <location>
        <begin position="12"/>
        <end position="30"/>
    </location>
</feature>
<reference evidence="3 4" key="1">
    <citation type="submission" date="2016-10" db="EMBL/GenBank/DDBJ databases">
        <authorList>
            <person name="de Groot N.N."/>
        </authorList>
    </citation>
    <scope>NUCLEOTIDE SEQUENCE [LARGE SCALE GENOMIC DNA]</scope>
    <source>
        <strain evidence="3 4">DSM 9179</strain>
    </source>
</reference>
<sequence>MLETLFYNLCELMISTTMIIIIIILILPYANKNFGVKWRKTLWIILAVRLIIPFDFSFTNALIKLPKINFSITQNGWTMPLTIVLILIWLTGVFVYLRMQQLNFWHFRNDIMDSAKKVKDQKILDTFNQIKNEQHIKKVIPLYQGEKVKTAMVLGVFQPVMILPHETYSMEDVSNIFHHEFMHIKNHDGWYKIFMMVITSLYWFNPFIHIMTKFSYNDVELVCDKKVTEKMDKSQRAQYSETILDSISQGKKRDLAITTCFYGSKRMMKKRIENVFDEKPKKAGYSMMALIIVLFISFDSLISCGYAAAGSNSEMTENQSDLGAVAEASTEAPTKTKSLLDDYVHPYNNLVADTELSKKARDILLSNLSDEDKKTVTYEISRMHWWIDNTLLQYWKDRSSTSLMWNEIYYVASSYDNSEVRMGRNEYTGVECLQSLEKIKAIVNNQYFSLDIDKASALMQSAIDLHDLETLYKFHQIIHDLDYWLLNYPIKPFRAAPADWHGIYVYFSVLESYKCIE</sequence>
<gene>
    <name evidence="3" type="ORF">SAMN05421659_11493</name>
</gene>
<keyword evidence="1" id="KW-0812">Transmembrane</keyword>
<feature type="transmembrane region" description="Helical" evidence="1">
    <location>
        <begin position="189"/>
        <end position="208"/>
    </location>
</feature>
<feature type="domain" description="Peptidase M56" evidence="2">
    <location>
        <begin position="9"/>
        <end position="274"/>
    </location>
</feature>
<organism evidence="3 4">
    <name type="scientific">[Clostridium] fimetarium</name>
    <dbReference type="NCBI Taxonomy" id="99656"/>
    <lineage>
        <taxon>Bacteria</taxon>
        <taxon>Bacillati</taxon>
        <taxon>Bacillota</taxon>
        <taxon>Clostridia</taxon>
        <taxon>Lachnospirales</taxon>
        <taxon>Lachnospiraceae</taxon>
    </lineage>
</organism>
<evidence type="ECO:0000256" key="1">
    <source>
        <dbReference type="SAM" id="Phobius"/>
    </source>
</evidence>
<dbReference type="OrthoDB" id="9770467at2"/>
<dbReference type="InterPro" id="IPR052173">
    <property type="entry name" value="Beta-lactam_resp_regulator"/>
</dbReference>
<accession>A0A1I0REN4</accession>
<dbReference type="InterPro" id="IPR008756">
    <property type="entry name" value="Peptidase_M56"/>
</dbReference>
<dbReference type="PANTHER" id="PTHR34978">
    <property type="entry name" value="POSSIBLE SENSOR-TRANSDUCER PROTEIN BLAR"/>
    <property type="match status" value="1"/>
</dbReference>
<feature type="transmembrane region" description="Helical" evidence="1">
    <location>
        <begin position="77"/>
        <end position="97"/>
    </location>
</feature>